<dbReference type="PANTHER" id="PTHR43920:SF5">
    <property type="entry name" value="CHLORIDE INTRACELLULAR CHANNEL CLIC"/>
    <property type="match status" value="1"/>
</dbReference>
<accession>A0ABY7EHQ0</accession>
<dbReference type="PANTHER" id="PTHR43920">
    <property type="entry name" value="CHLORIDE INTRACELLULAR CHANNEL, ISOFORM A"/>
    <property type="match status" value="1"/>
</dbReference>
<dbReference type="Proteomes" id="UP001164746">
    <property type="component" value="Chromosome 6"/>
</dbReference>
<dbReference type="Gene3D" id="3.40.30.10">
    <property type="entry name" value="Glutaredoxin"/>
    <property type="match status" value="1"/>
</dbReference>
<sequence length="309" mass="34696">MSGDGTDVANGTQAPDETSDIPKYDLYIRASLIDNETQGACPMSQQGFMLSYILAQEKNVDFKVWTVSQVNPPADFKDKNRAKIYPFVEGISGKDTNGQSIAGVMPESADKVEDFFDSVNFDCPHLKRPKNLKDHILGKVDGITTQFNGFLKGLKSEAVLTNTLQKVDDHLASNGTTFLEGDQLSYTDCFLLPRLQHIIVAGEYFRGYEISSDMKHLWRYMRDAYDSPAFSETLPADEDLCKFHWTRLPDNLITEFRKNKIKGVFGVESPTHKTNKIPEKIAKSLDSASNGGHDDDDDDEEEEQEQSME</sequence>
<evidence type="ECO:0000256" key="1">
    <source>
        <dbReference type="SAM" id="MobiDB-lite"/>
    </source>
</evidence>
<feature type="region of interest" description="Disordered" evidence="1">
    <location>
        <begin position="1"/>
        <end position="20"/>
    </location>
</feature>
<name>A0ABY7EHQ0_MYAAR</name>
<dbReference type="Gene3D" id="1.20.1050.10">
    <property type="match status" value="1"/>
</dbReference>
<feature type="region of interest" description="Disordered" evidence="1">
    <location>
        <begin position="272"/>
        <end position="309"/>
    </location>
</feature>
<protein>
    <submittedName>
        <fullName evidence="2">CLIC5-like protein</fullName>
    </submittedName>
</protein>
<evidence type="ECO:0000313" key="2">
    <source>
        <dbReference type="EMBL" id="WAR08326.1"/>
    </source>
</evidence>
<organism evidence="2 3">
    <name type="scientific">Mya arenaria</name>
    <name type="common">Soft-shell clam</name>
    <dbReference type="NCBI Taxonomy" id="6604"/>
    <lineage>
        <taxon>Eukaryota</taxon>
        <taxon>Metazoa</taxon>
        <taxon>Spiralia</taxon>
        <taxon>Lophotrochozoa</taxon>
        <taxon>Mollusca</taxon>
        <taxon>Bivalvia</taxon>
        <taxon>Autobranchia</taxon>
        <taxon>Heteroconchia</taxon>
        <taxon>Euheterodonta</taxon>
        <taxon>Imparidentia</taxon>
        <taxon>Neoheterodontei</taxon>
        <taxon>Myida</taxon>
        <taxon>Myoidea</taxon>
        <taxon>Myidae</taxon>
        <taxon>Mya</taxon>
    </lineage>
</organism>
<keyword evidence="3" id="KW-1185">Reference proteome</keyword>
<dbReference type="InterPro" id="IPR036282">
    <property type="entry name" value="Glutathione-S-Trfase_C_sf"/>
</dbReference>
<feature type="compositionally biased region" description="Acidic residues" evidence="1">
    <location>
        <begin position="294"/>
        <end position="309"/>
    </location>
</feature>
<evidence type="ECO:0000313" key="3">
    <source>
        <dbReference type="Proteomes" id="UP001164746"/>
    </source>
</evidence>
<dbReference type="EMBL" id="CP111017">
    <property type="protein sequence ID" value="WAR08326.1"/>
    <property type="molecule type" value="Genomic_DNA"/>
</dbReference>
<dbReference type="SUPFAM" id="SSF47616">
    <property type="entry name" value="GST C-terminal domain-like"/>
    <property type="match status" value="1"/>
</dbReference>
<reference evidence="2" key="1">
    <citation type="submission" date="2022-11" db="EMBL/GenBank/DDBJ databases">
        <title>Centuries of genome instability and evolution in soft-shell clam transmissible cancer (bioRxiv).</title>
        <authorList>
            <person name="Hart S.F.M."/>
            <person name="Yonemitsu M.A."/>
            <person name="Giersch R.M."/>
            <person name="Beal B.F."/>
            <person name="Arriagada G."/>
            <person name="Davis B.W."/>
            <person name="Ostrander E.A."/>
            <person name="Goff S.P."/>
            <person name="Metzger M.J."/>
        </authorList>
    </citation>
    <scope>NUCLEOTIDE SEQUENCE</scope>
    <source>
        <strain evidence="2">MELC-2E11</strain>
        <tissue evidence="2">Siphon/mantle</tissue>
    </source>
</reference>
<proteinExistence type="predicted"/>
<gene>
    <name evidence="2" type="ORF">MAR_018284</name>
</gene>
<dbReference type="Pfam" id="PF13410">
    <property type="entry name" value="GST_C_2"/>
    <property type="match status" value="1"/>
</dbReference>